<evidence type="ECO:0000256" key="1">
    <source>
        <dbReference type="SAM" id="Phobius"/>
    </source>
</evidence>
<keyword evidence="1" id="KW-1133">Transmembrane helix</keyword>
<feature type="transmembrane region" description="Helical" evidence="1">
    <location>
        <begin position="12"/>
        <end position="32"/>
    </location>
</feature>
<protein>
    <submittedName>
        <fullName evidence="3">Membrane protein</fullName>
    </submittedName>
</protein>
<feature type="transmembrane region" description="Helical" evidence="1">
    <location>
        <begin position="44"/>
        <end position="65"/>
    </location>
</feature>
<organism evidence="3 4">
    <name type="scientific">Lederbergia galactosidilytica</name>
    <dbReference type="NCBI Taxonomy" id="217031"/>
    <lineage>
        <taxon>Bacteria</taxon>
        <taxon>Bacillati</taxon>
        <taxon>Bacillota</taxon>
        <taxon>Bacilli</taxon>
        <taxon>Bacillales</taxon>
        <taxon>Bacillaceae</taxon>
        <taxon>Lederbergia</taxon>
    </lineage>
</organism>
<dbReference type="InterPro" id="IPR005182">
    <property type="entry name" value="YdbS-like_PH"/>
</dbReference>
<feature type="transmembrane region" description="Helical" evidence="1">
    <location>
        <begin position="186"/>
        <end position="210"/>
    </location>
</feature>
<feature type="transmembrane region" description="Helical" evidence="1">
    <location>
        <begin position="361"/>
        <end position="380"/>
    </location>
</feature>
<dbReference type="AlphaFoldDB" id="A0A178A4G6"/>
<dbReference type="Pfam" id="PF03703">
    <property type="entry name" value="bPH_2"/>
    <property type="match status" value="3"/>
</dbReference>
<comment type="caution">
    <text evidence="3">The sequence shown here is derived from an EMBL/GenBank/DDBJ whole genome shotgun (WGS) entry which is preliminary data.</text>
</comment>
<dbReference type="PANTHER" id="PTHR34473">
    <property type="entry name" value="UPF0699 TRANSMEMBRANE PROTEIN YDBS"/>
    <property type="match status" value="1"/>
</dbReference>
<keyword evidence="1" id="KW-0472">Membrane</keyword>
<evidence type="ECO:0000259" key="2">
    <source>
        <dbReference type="Pfam" id="PF03703"/>
    </source>
</evidence>
<dbReference type="PIRSF" id="PIRSF026631">
    <property type="entry name" value="UCP026631"/>
    <property type="match status" value="1"/>
</dbReference>
<sequence length="501" mass="58052">MMKVERYHPLLILFELWKLVRNSIFFVVYLFIIKGNSDSNFVTYGQFIFIVIFGLALVSIVLKWLSHKYKLEGRAFHLYKGIFSKSERTIPFSKIQNVNRHTSIFHRIFKVTSISFETGINGDEAVTFDVISKLEADRIEELIKVDDDQISTKPIQEDDISAAFNVDASNSKPKRRIHFKPTNRDIFKASITSLSILALIPLMVSLYFKLDDIYPIEERVEGMFSAIQSSWWIVMLVIIVLVVSSVIFGVVRTFLQYGQYEISSDLERIYVRKGVIEENHFSIAKDKVQAIEIKQSLMKRMLGLAEVKLISAGHSNADEDKTEISSLYPFLPINRAYEMVAEILPSFQVTNVMNRLPRKSLWLRICQPSWFWIIITALLFYFKPSILSMEQAWWIISAILFIIIYVLRWLDFVHTRYSLNGSFIQIKTGSVTTSLFISKRNKVIGVKVTRNLLQKLLGLANIGIVCRAKPVLRAGVEDVPLAFTEILYQWYKRRREEIEVK</sequence>
<name>A0A178A4G6_9BACI</name>
<dbReference type="PANTHER" id="PTHR34473:SF2">
    <property type="entry name" value="UPF0699 TRANSMEMBRANE PROTEIN YDBT"/>
    <property type="match status" value="1"/>
</dbReference>
<feature type="domain" description="YdbS-like PH" evidence="2">
    <location>
        <begin position="267"/>
        <end position="340"/>
    </location>
</feature>
<keyword evidence="1" id="KW-0812">Transmembrane</keyword>
<dbReference type="InterPro" id="IPR014529">
    <property type="entry name" value="UCP026631"/>
</dbReference>
<dbReference type="PATRIC" id="fig|217031.6.peg.1317"/>
<dbReference type="STRING" id="217031.ABB05_06095"/>
<gene>
    <name evidence="3" type="ORF">ABB05_06095</name>
</gene>
<dbReference type="Proteomes" id="UP000077881">
    <property type="component" value="Unassembled WGS sequence"/>
</dbReference>
<feature type="transmembrane region" description="Helical" evidence="1">
    <location>
        <begin position="230"/>
        <end position="251"/>
    </location>
</feature>
<accession>A0A178A4G6</accession>
<dbReference type="OrthoDB" id="2317554at2"/>
<dbReference type="EMBL" id="LDJR01000028">
    <property type="protein sequence ID" value="OAK73988.1"/>
    <property type="molecule type" value="Genomic_DNA"/>
</dbReference>
<feature type="transmembrane region" description="Helical" evidence="1">
    <location>
        <begin position="392"/>
        <end position="410"/>
    </location>
</feature>
<reference evidence="3 4" key="1">
    <citation type="submission" date="2015-05" db="EMBL/GenBank/DDBJ databases">
        <title>Comparison of genome.</title>
        <authorList>
            <person name="Zheng Z."/>
            <person name="Sun M."/>
        </authorList>
    </citation>
    <scope>NUCLEOTIDE SEQUENCE [LARGE SCALE GENOMIC DNA]</scope>
    <source>
        <strain evidence="3 4">G25-74</strain>
    </source>
</reference>
<feature type="domain" description="YdbS-like PH" evidence="2">
    <location>
        <begin position="64"/>
        <end position="143"/>
    </location>
</feature>
<feature type="domain" description="YdbS-like PH" evidence="2">
    <location>
        <begin position="414"/>
        <end position="482"/>
    </location>
</feature>
<dbReference type="RefSeq" id="WP_064467810.1">
    <property type="nucleotide sequence ID" value="NZ_JAGGKH010000003.1"/>
</dbReference>
<proteinExistence type="predicted"/>
<evidence type="ECO:0000313" key="3">
    <source>
        <dbReference type="EMBL" id="OAK73988.1"/>
    </source>
</evidence>
<keyword evidence="4" id="KW-1185">Reference proteome</keyword>
<evidence type="ECO:0000313" key="4">
    <source>
        <dbReference type="Proteomes" id="UP000077881"/>
    </source>
</evidence>